<proteinExistence type="predicted"/>
<comment type="caution">
    <text evidence="1">The sequence shown here is derived from an EMBL/GenBank/DDBJ whole genome shotgun (WGS) entry which is preliminary data.</text>
</comment>
<sequence length="120" mass="13332">MVRIEADAGKNRIVLILSGRPEIEKSSAFRVQLEDALARVRSPVDVLSDIRGLEELNPDLIGEFKVFGERLRAFGVRRVVRIVGRSAQAAVQVERLTRQLKGHAAHLAFSEAEAEQVFGK</sequence>
<name>A0A2W5T9V3_9BACT</name>
<dbReference type="AlphaFoldDB" id="A0A2W5T9V3"/>
<organism evidence="1 2">
    <name type="scientific">Archangium gephyra</name>
    <dbReference type="NCBI Taxonomy" id="48"/>
    <lineage>
        <taxon>Bacteria</taxon>
        <taxon>Pseudomonadati</taxon>
        <taxon>Myxococcota</taxon>
        <taxon>Myxococcia</taxon>
        <taxon>Myxococcales</taxon>
        <taxon>Cystobacterineae</taxon>
        <taxon>Archangiaceae</taxon>
        <taxon>Archangium</taxon>
    </lineage>
</organism>
<protein>
    <recommendedName>
        <fullName evidence="3">STAS domain-containing protein</fullName>
    </recommendedName>
</protein>
<dbReference type="Proteomes" id="UP000249061">
    <property type="component" value="Unassembled WGS sequence"/>
</dbReference>
<evidence type="ECO:0008006" key="3">
    <source>
        <dbReference type="Google" id="ProtNLM"/>
    </source>
</evidence>
<evidence type="ECO:0000313" key="1">
    <source>
        <dbReference type="EMBL" id="PZR08205.1"/>
    </source>
</evidence>
<gene>
    <name evidence="1" type="ORF">DI536_25180</name>
</gene>
<reference evidence="1 2" key="1">
    <citation type="submission" date="2017-08" db="EMBL/GenBank/DDBJ databases">
        <title>Infants hospitalized years apart are colonized by the same room-sourced microbial strains.</title>
        <authorList>
            <person name="Brooks B."/>
            <person name="Olm M.R."/>
            <person name="Firek B.A."/>
            <person name="Baker R."/>
            <person name="Thomas B.C."/>
            <person name="Morowitz M.J."/>
            <person name="Banfield J.F."/>
        </authorList>
    </citation>
    <scope>NUCLEOTIDE SEQUENCE [LARGE SCALE GENOMIC DNA]</scope>
    <source>
        <strain evidence="1">S2_003_000_R2_14</strain>
    </source>
</reference>
<evidence type="ECO:0000313" key="2">
    <source>
        <dbReference type="Proteomes" id="UP000249061"/>
    </source>
</evidence>
<accession>A0A2W5T9V3</accession>
<dbReference type="EMBL" id="QFQP01000026">
    <property type="protein sequence ID" value="PZR08205.1"/>
    <property type="molecule type" value="Genomic_DNA"/>
</dbReference>